<dbReference type="InterPro" id="IPR036168">
    <property type="entry name" value="AP2_Mu_C_sf"/>
</dbReference>
<evidence type="ECO:0000313" key="14">
    <source>
        <dbReference type="Proteomes" id="UP000648187"/>
    </source>
</evidence>
<dbReference type="PANTHER" id="PTHR10529">
    <property type="entry name" value="AP COMPLEX SUBUNIT MU"/>
    <property type="match status" value="1"/>
</dbReference>
<keyword evidence="14" id="KW-1185">Reference proteome</keyword>
<evidence type="ECO:0000256" key="1">
    <source>
        <dbReference type="ARBA" id="ARBA00004308"/>
    </source>
</evidence>
<feature type="compositionally biased region" description="Basic and acidic residues" evidence="10">
    <location>
        <begin position="42"/>
        <end position="52"/>
    </location>
</feature>
<feature type="region of interest" description="Disordered" evidence="10">
    <location>
        <begin position="73"/>
        <end position="137"/>
    </location>
</feature>
<dbReference type="InterPro" id="IPR012320">
    <property type="entry name" value="SHD_dom"/>
</dbReference>
<dbReference type="PROSITE" id="PS51072">
    <property type="entry name" value="MHD"/>
    <property type="match status" value="1"/>
</dbReference>
<comment type="caution">
    <text evidence="13">The sequence shown here is derived from an EMBL/GenBank/DDBJ whole genome shotgun (WGS) entry which is preliminary data.</text>
</comment>
<dbReference type="InterPro" id="IPR028565">
    <property type="entry name" value="MHD"/>
</dbReference>
<evidence type="ECO:0000256" key="2">
    <source>
        <dbReference type="ARBA" id="ARBA00004496"/>
    </source>
</evidence>
<evidence type="ECO:0000256" key="6">
    <source>
        <dbReference type="ARBA" id="ARBA00022583"/>
    </source>
</evidence>
<feature type="compositionally biased region" description="Acidic residues" evidence="10">
    <location>
        <begin position="116"/>
        <end position="137"/>
    </location>
</feature>
<comment type="similarity">
    <text evidence="3">Belongs to the Stoned B family.</text>
</comment>
<dbReference type="PROSITE" id="PS51070">
    <property type="entry name" value="SHD"/>
    <property type="match status" value="1"/>
</dbReference>
<feature type="compositionally biased region" description="Basic and acidic residues" evidence="10">
    <location>
        <begin position="517"/>
        <end position="533"/>
    </location>
</feature>
<evidence type="ECO:0000256" key="10">
    <source>
        <dbReference type="SAM" id="MobiDB-lite"/>
    </source>
</evidence>
<evidence type="ECO:0000313" key="13">
    <source>
        <dbReference type="EMBL" id="KAF9414903.1"/>
    </source>
</evidence>
<gene>
    <name evidence="13" type="ORF">HW555_007294</name>
</gene>
<dbReference type="FunFam" id="2.60.40.1170:FF:000022">
    <property type="entry name" value="AP-1 complex subunit mu"/>
    <property type="match status" value="1"/>
</dbReference>
<keyword evidence="7" id="KW-0677">Repeat</keyword>
<sequence length="1823" mass="202290">LKKKKKGKKSKRKGEEELFTEEELEKYRREHQQQSTDSGEGTTKENEEWSKFKDLTTGIDTVLKKTQGDLDRIKSTSFFQRIPPKQAEPEKKVPPPRPVVEVTEADFPQLIQAQTDADEDRSEYGVTDDESEEEEQDDIFDTSYVEAVERGEVKLGYVPDSPEEFQDDDIFDTSHVDALIKGQEAKTSKGKKSLDIGIAVGVLTGRIDNVTVTSKRSKRVIPGDLLLDNTDTNDGRPSETITVDESIEKSILDLDTDVPITTPIDLSVSLHTSLIQQTKGDTEKANDFFSADQTQADEEIDEFTLLAAKSLEVNSDVAKLGETEIKAEPVLQESWSAFEADKNEFVFAESIIEDQIDVLDPYLDQDDPFDTSFADAVIPVNQFQANREAVILEDDDDFDPRSDENRVKLNNRRKSSVRIHLTDPSGVRESITSDDIIDKEDSHSVRDLLGGSTTDLTQLGDSPLDPVDINNCEIDPFDTTIVDSIVAPGKVELKLLEQELITSSSSTIYRVPSDPDFDPRADEPKKAERRASRPENLTVSKSVVFNVDSEESLGVDTKVKSNKPVTPYYTRELSITEDASEEAEAADIVPDTLTRTRSDEDLTPKVNYQNKRRHSEYSRTGDIKPSDLFNSAEVEVKTKVLTPSEPLRPSTIIDPFDTSFASNIVPCKTELKLLAKEFSCEEEDNSQDTKHDLLDPSDDIFQAKALTPEPSGSKLTNTNFDPFDTSFAGDLNPGKTEIKLLESDMNEPSAPVTTDVLNPFMIADTEPDAVTSENPFATSNPFSDFGSGYEPPAGDTVPVDIFSGIEPAGIGAKQYEEFSEKKSTPLDIFTSSPVDQDRLVKPTELDLVVATDDHPFSNEEEDQSHHLPARPLPPETQNLILTVTGQMEFTSSHLLDRIPPTRTPSPVSVRDIHSPSPTPEPEHFEEPISDNFDINRNKPTRPPPARPPPATRPPPPRPQPPRPPTATPLTQPVAPPPTQHSDDINLFDAPMPTTIKPTKEAILSLYTAPKKEEKPIDFLSDDLLDDVSTDVKHDISQHLAGEVATSVGALSGQTSFEPEELKSASVTISNVFSSTIDSKADTVAPMDCSEPQIEEASATCNTSPFGDALKDDFSAQSASIDVERNPFENTIDSVDVVAQLPEAVDIFGVKSDDVVMTSSNEVFNNAKENIFEISSISGTGEIPSDPFHSATNETNVMALNPSEALDRQAESAFDVSGMSPSATADWGAPTEVTMQDVFPSSQDAFDAFSAKFDATAANNLNTGAWGDDSSAEAAPSGFEAEAFDPSAGIQCSVLTTPLEDFPRTKYTGPGWEMHLRQPNKKKITGQRFWKKIFVRVALVGDNPVVQLYNSAADKEPFQELPLQACYSVSDIGAQQFDQFGKIFTVKLQYVFYKERPGVRPGQVTKAERITNKLSQFAAYAIQGDYQGVKEFGSDLRKLGLPVEHAPQVSQLFKLGSLVYEDVKQFSCCVEEALFRLAAHRDRALTYKMEEVQITAVDELYVEQDAEGSVLKQIARVRLFFLGFLSGMPDVELGVNDLRRQGKEVVGRHDIIPVVTEEWIRVEDAEFHACVQPEEFANTQIIKFKPPDACYIELMRFRVRPPKNRELPLQLKAVWCVTGNKVELRADVLVPGFASRKLGQVPCEDVAVRFPIPDCWIYLFRVEKHFRYGSVKSAHRRTGKIKGIERFLGAVDTLQESLIEVTSGQAKYEHQHRAIVWRMPRLPKEGQGAYTTHNLVCRMALTSYDQVPAELASHAFVEFTMPATQVSHMTVRSVSLQDHDGDPPEKYVRYLARHEYIKIRSRSLRLYNRQAGAASTTVPPCSQT</sequence>
<evidence type="ECO:0000259" key="12">
    <source>
        <dbReference type="PROSITE" id="PS51072"/>
    </source>
</evidence>
<protein>
    <recommendedName>
        <fullName evidence="15">Protein stoned-B</fullName>
    </recommendedName>
</protein>
<name>A0A835GF16_SPOEX</name>
<accession>A0A835GF16</accession>
<dbReference type="GO" id="GO:0045202">
    <property type="term" value="C:synapse"/>
    <property type="evidence" value="ECO:0007669"/>
    <property type="project" value="UniProtKB-ARBA"/>
</dbReference>
<comment type="subcellular location">
    <subcellularLocation>
        <location evidence="2">Cytoplasm</location>
    </subcellularLocation>
    <subcellularLocation>
        <location evidence="1">Endomembrane system</location>
    </subcellularLocation>
</comment>
<reference evidence="13" key="1">
    <citation type="submission" date="2020-08" db="EMBL/GenBank/DDBJ databases">
        <title>Spodoptera exigua strain:BAW_Kor-Di-RS1 Genome sequencing and assembly.</title>
        <authorList>
            <person name="Kim J."/>
            <person name="Nam H.Y."/>
            <person name="Kwon M."/>
            <person name="Choi J.H."/>
            <person name="Cho S.R."/>
            <person name="Kim G.-H."/>
        </authorList>
    </citation>
    <scope>NUCLEOTIDE SEQUENCE</scope>
    <source>
        <strain evidence="13">BAW_Kor-Di-RS1</strain>
        <tissue evidence="13">Whole-body</tissue>
    </source>
</reference>
<dbReference type="GO" id="GO:0006897">
    <property type="term" value="P:endocytosis"/>
    <property type="evidence" value="ECO:0007669"/>
    <property type="project" value="UniProtKB-KW"/>
</dbReference>
<dbReference type="InterPro" id="IPR001392">
    <property type="entry name" value="Clathrin_mu"/>
</dbReference>
<evidence type="ECO:0008006" key="15">
    <source>
        <dbReference type="Google" id="ProtNLM"/>
    </source>
</evidence>
<organism evidence="13 14">
    <name type="scientific">Spodoptera exigua</name>
    <name type="common">Beet armyworm</name>
    <name type="synonym">Noctua fulgens</name>
    <dbReference type="NCBI Taxonomy" id="7107"/>
    <lineage>
        <taxon>Eukaryota</taxon>
        <taxon>Metazoa</taxon>
        <taxon>Ecdysozoa</taxon>
        <taxon>Arthropoda</taxon>
        <taxon>Hexapoda</taxon>
        <taxon>Insecta</taxon>
        <taxon>Pterygota</taxon>
        <taxon>Neoptera</taxon>
        <taxon>Endopterygota</taxon>
        <taxon>Lepidoptera</taxon>
        <taxon>Glossata</taxon>
        <taxon>Ditrysia</taxon>
        <taxon>Noctuoidea</taxon>
        <taxon>Noctuidae</taxon>
        <taxon>Amphipyrinae</taxon>
        <taxon>Spodoptera</taxon>
    </lineage>
</organism>
<dbReference type="EMBL" id="JACKWZ010000121">
    <property type="protein sequence ID" value="KAF9414903.1"/>
    <property type="molecule type" value="Genomic_DNA"/>
</dbReference>
<keyword evidence="4" id="KW-0813">Transport</keyword>
<dbReference type="GO" id="GO:0012505">
    <property type="term" value="C:endomembrane system"/>
    <property type="evidence" value="ECO:0007669"/>
    <property type="project" value="UniProtKB-SubCell"/>
</dbReference>
<evidence type="ECO:0000256" key="4">
    <source>
        <dbReference type="ARBA" id="ARBA00022448"/>
    </source>
</evidence>
<dbReference type="FunFam" id="2.60.40.1170:FF:000016">
    <property type="entry name" value="AP-1 complex subunit mu"/>
    <property type="match status" value="1"/>
</dbReference>
<evidence type="ECO:0000256" key="7">
    <source>
        <dbReference type="ARBA" id="ARBA00022737"/>
    </source>
</evidence>
<keyword evidence="9" id="KW-0472">Membrane</keyword>
<dbReference type="PRINTS" id="PR00314">
    <property type="entry name" value="CLATHRINADPT"/>
</dbReference>
<feature type="compositionally biased region" description="Pro residues" evidence="10">
    <location>
        <begin position="940"/>
        <end position="966"/>
    </location>
</feature>
<feature type="region of interest" description="Disordered" evidence="10">
    <location>
        <begin position="855"/>
        <end position="874"/>
    </location>
</feature>
<feature type="region of interest" description="Disordered" evidence="10">
    <location>
        <begin position="891"/>
        <end position="984"/>
    </location>
</feature>
<evidence type="ECO:0000256" key="3">
    <source>
        <dbReference type="ARBA" id="ARBA00005579"/>
    </source>
</evidence>
<dbReference type="FunFam" id="2.60.40.1170:FF:000018">
    <property type="entry name" value="stonin-2 isoform X2"/>
    <property type="match status" value="1"/>
</dbReference>
<dbReference type="GO" id="GO:0030131">
    <property type="term" value="C:clathrin adaptor complex"/>
    <property type="evidence" value="ECO:0007669"/>
    <property type="project" value="InterPro"/>
</dbReference>
<dbReference type="Proteomes" id="UP000648187">
    <property type="component" value="Unassembled WGS sequence"/>
</dbReference>
<dbReference type="Gene3D" id="2.60.40.1170">
    <property type="entry name" value="Mu homology domain, subdomain B"/>
    <property type="match status" value="1"/>
</dbReference>
<keyword evidence="5" id="KW-0963">Cytoplasm</keyword>
<evidence type="ECO:0000256" key="9">
    <source>
        <dbReference type="ARBA" id="ARBA00023136"/>
    </source>
</evidence>
<dbReference type="InterPro" id="IPR050431">
    <property type="entry name" value="Adaptor_comp_med_subunit"/>
</dbReference>
<feature type="compositionally biased region" description="Basic residues" evidence="10">
    <location>
        <begin position="1"/>
        <end position="12"/>
    </location>
</feature>
<proteinExistence type="inferred from homology"/>
<evidence type="ECO:0000256" key="8">
    <source>
        <dbReference type="ARBA" id="ARBA00022927"/>
    </source>
</evidence>
<keyword evidence="6" id="KW-0254">Endocytosis</keyword>
<evidence type="ECO:0000259" key="11">
    <source>
        <dbReference type="PROSITE" id="PS51070"/>
    </source>
</evidence>
<evidence type="ECO:0000256" key="5">
    <source>
        <dbReference type="ARBA" id="ARBA00022490"/>
    </source>
</evidence>
<dbReference type="SUPFAM" id="SSF49447">
    <property type="entry name" value="Second domain of Mu2 adaptin subunit (ap50) of ap2 adaptor"/>
    <property type="match status" value="1"/>
</dbReference>
<feature type="region of interest" description="Disordered" evidence="10">
    <location>
        <begin position="507"/>
        <end position="535"/>
    </location>
</feature>
<feature type="domain" description="MHD" evidence="12">
    <location>
        <begin position="1488"/>
        <end position="1799"/>
    </location>
</feature>
<keyword evidence="8" id="KW-0653">Protein transport</keyword>
<feature type="region of interest" description="Disordered" evidence="10">
    <location>
        <begin position="1"/>
        <end position="52"/>
    </location>
</feature>
<feature type="domain" description="SHD" evidence="11">
    <location>
        <begin position="1310"/>
        <end position="1484"/>
    </location>
</feature>
<feature type="non-terminal residue" evidence="13">
    <location>
        <position position="1"/>
    </location>
</feature>
<dbReference type="Pfam" id="PF00928">
    <property type="entry name" value="Adap_comp_sub"/>
    <property type="match status" value="1"/>
</dbReference>
<feature type="region of interest" description="Disordered" evidence="10">
    <location>
        <begin position="707"/>
        <end position="728"/>
    </location>
</feature>
<dbReference type="GO" id="GO:0006886">
    <property type="term" value="P:intracellular protein transport"/>
    <property type="evidence" value="ECO:0007669"/>
    <property type="project" value="InterPro"/>
</dbReference>